<evidence type="ECO:0000256" key="2">
    <source>
        <dbReference type="SAM" id="Phobius"/>
    </source>
</evidence>
<dbReference type="EMBL" id="CAJHNH020007968">
    <property type="protein sequence ID" value="CAG5135168.1"/>
    <property type="molecule type" value="Genomic_DNA"/>
</dbReference>
<name>A0A8S4A4D0_9EUPU</name>
<sequence>AMFVGGGLAIVIVIGVIISGVVCYMRRRRQRPLSINDRESSAPLTGNYDSDDNLIM</sequence>
<comment type="caution">
    <text evidence="3">The sequence shown here is derived from an EMBL/GenBank/DDBJ whole genome shotgun (WGS) entry which is preliminary data.</text>
</comment>
<evidence type="ECO:0000313" key="4">
    <source>
        <dbReference type="Proteomes" id="UP000678393"/>
    </source>
</evidence>
<keyword evidence="4" id="KW-1185">Reference proteome</keyword>
<dbReference type="Proteomes" id="UP000678393">
    <property type="component" value="Unassembled WGS sequence"/>
</dbReference>
<keyword evidence="2" id="KW-1133">Transmembrane helix</keyword>
<protein>
    <submittedName>
        <fullName evidence="3">Uncharacterized protein</fullName>
    </submittedName>
</protein>
<dbReference type="AlphaFoldDB" id="A0A8S4A4D0"/>
<reference evidence="3" key="1">
    <citation type="submission" date="2021-04" db="EMBL/GenBank/DDBJ databases">
        <authorList>
            <consortium name="Molecular Ecology Group"/>
        </authorList>
    </citation>
    <scope>NUCLEOTIDE SEQUENCE</scope>
</reference>
<feature type="region of interest" description="Disordered" evidence="1">
    <location>
        <begin position="35"/>
        <end position="56"/>
    </location>
</feature>
<gene>
    <name evidence="3" type="ORF">CUNI_LOCUS20726</name>
</gene>
<organism evidence="3 4">
    <name type="scientific">Candidula unifasciata</name>
    <dbReference type="NCBI Taxonomy" id="100452"/>
    <lineage>
        <taxon>Eukaryota</taxon>
        <taxon>Metazoa</taxon>
        <taxon>Spiralia</taxon>
        <taxon>Lophotrochozoa</taxon>
        <taxon>Mollusca</taxon>
        <taxon>Gastropoda</taxon>
        <taxon>Heterobranchia</taxon>
        <taxon>Euthyneura</taxon>
        <taxon>Panpulmonata</taxon>
        <taxon>Eupulmonata</taxon>
        <taxon>Stylommatophora</taxon>
        <taxon>Helicina</taxon>
        <taxon>Helicoidea</taxon>
        <taxon>Geomitridae</taxon>
        <taxon>Candidula</taxon>
    </lineage>
</organism>
<feature type="transmembrane region" description="Helical" evidence="2">
    <location>
        <begin position="6"/>
        <end position="25"/>
    </location>
</feature>
<proteinExistence type="predicted"/>
<keyword evidence="2" id="KW-0812">Transmembrane</keyword>
<evidence type="ECO:0000256" key="1">
    <source>
        <dbReference type="SAM" id="MobiDB-lite"/>
    </source>
</evidence>
<accession>A0A8S4A4D0</accession>
<keyword evidence="2" id="KW-0472">Membrane</keyword>
<feature type="non-terminal residue" evidence="3">
    <location>
        <position position="1"/>
    </location>
</feature>
<evidence type="ECO:0000313" key="3">
    <source>
        <dbReference type="EMBL" id="CAG5135168.1"/>
    </source>
</evidence>